<sequence>MSNEDMDVNDVVNQAEQINLYQNPGQSISGLYKGLANQCSPGQPFPEAELVEAWDIPLVLHPEFVPNGDASQLDKEYGTILAAESAQIILLQLQMAQDRAKACGEITALISSISSNLNTVKSRHGASYLNLLKQSPNRYPTSVGVEIMSGGSPNQDSGIEVSYGANLARLTQSQLQSMNLPASLKQLLTQGIGVKLSQPEYWPAYNNIAAGIRYTTGMAITLAYWATV</sequence>
<dbReference type="InterPro" id="IPR021593">
    <property type="entry name" value="DUF3218"/>
</dbReference>
<dbReference type="Gene3D" id="1.10.3690.10">
    <property type="entry name" value="PA2222-like domain"/>
    <property type="match status" value="1"/>
</dbReference>
<evidence type="ECO:0000313" key="1">
    <source>
        <dbReference type="EMBL" id="BCX80361.1"/>
    </source>
</evidence>
<dbReference type="AlphaFoldDB" id="A0A8D5YB03"/>
<dbReference type="SUPFAM" id="SSF53955">
    <property type="entry name" value="Lysozyme-like"/>
    <property type="match status" value="1"/>
</dbReference>
<proteinExistence type="predicted"/>
<dbReference type="InterPro" id="IPR023346">
    <property type="entry name" value="Lysozyme-like_dom_sf"/>
</dbReference>
<protein>
    <recommendedName>
        <fullName evidence="2">DUF3218 domain-containing protein</fullName>
    </recommendedName>
</protein>
<organism evidence="1">
    <name type="scientific">Pseudomonas aeruginosa</name>
    <dbReference type="NCBI Taxonomy" id="287"/>
    <lineage>
        <taxon>Bacteria</taxon>
        <taxon>Pseudomonadati</taxon>
        <taxon>Pseudomonadota</taxon>
        <taxon>Gammaproteobacteria</taxon>
        <taxon>Pseudomonadales</taxon>
        <taxon>Pseudomonadaceae</taxon>
        <taxon>Pseudomonas</taxon>
    </lineage>
</organism>
<dbReference type="Pfam" id="PF11508">
    <property type="entry name" value="DUF3218"/>
    <property type="match status" value="1"/>
</dbReference>
<evidence type="ECO:0008006" key="2">
    <source>
        <dbReference type="Google" id="ProtNLM"/>
    </source>
</evidence>
<dbReference type="EMBL" id="LC636066">
    <property type="protein sequence ID" value="BCX80361.1"/>
    <property type="molecule type" value="Genomic_DNA"/>
</dbReference>
<name>A0A8D5YB03_PSEAI</name>
<dbReference type="InterPro" id="IPR038265">
    <property type="entry name" value="PA2222-like_sf"/>
</dbReference>
<accession>A0A8D5YB03</accession>
<reference evidence="1" key="1">
    <citation type="submission" date="2021-06" db="EMBL/GenBank/DDBJ databases">
        <title>Spreading carbapenem-resistant Pseudomonas aeruginosa clinical isolates in Nepal.</title>
        <authorList>
            <person name="Takahashi T."/>
            <person name="Tada T."/>
            <person name="Kirikae T."/>
        </authorList>
    </citation>
    <scope>NUCLEOTIDE SEQUENCE</scope>
    <source>
        <strain evidence="1">JUNP146</strain>
    </source>
</reference>